<accession>A0AAW0KSZ2</accession>
<evidence type="ECO:0000256" key="1">
    <source>
        <dbReference type="ARBA" id="ARBA00008668"/>
    </source>
</evidence>
<gene>
    <name evidence="4" type="ORF">CFP56_015380</name>
</gene>
<reference evidence="4 5" key="1">
    <citation type="journal article" date="2018" name="Sci. Data">
        <title>The draft genome sequence of cork oak.</title>
        <authorList>
            <person name="Ramos A.M."/>
            <person name="Usie A."/>
            <person name="Barbosa P."/>
            <person name="Barros P.M."/>
            <person name="Capote T."/>
            <person name="Chaves I."/>
            <person name="Simoes F."/>
            <person name="Abreu I."/>
            <person name="Carrasquinho I."/>
            <person name="Faro C."/>
            <person name="Guimaraes J.B."/>
            <person name="Mendonca D."/>
            <person name="Nobrega F."/>
            <person name="Rodrigues L."/>
            <person name="Saibo N.J.M."/>
            <person name="Varela M.C."/>
            <person name="Egas C."/>
            <person name="Matos J."/>
            <person name="Miguel C.M."/>
            <person name="Oliveira M.M."/>
            <person name="Ricardo C.P."/>
            <person name="Goncalves S."/>
        </authorList>
    </citation>
    <scope>NUCLEOTIDE SEQUENCE [LARGE SCALE GENOMIC DNA]</scope>
    <source>
        <strain evidence="5">cv. HL8</strain>
    </source>
</reference>
<organism evidence="4 5">
    <name type="scientific">Quercus suber</name>
    <name type="common">Cork oak</name>
    <dbReference type="NCBI Taxonomy" id="58331"/>
    <lineage>
        <taxon>Eukaryota</taxon>
        <taxon>Viridiplantae</taxon>
        <taxon>Streptophyta</taxon>
        <taxon>Embryophyta</taxon>
        <taxon>Tracheophyta</taxon>
        <taxon>Spermatophyta</taxon>
        <taxon>Magnoliopsida</taxon>
        <taxon>eudicotyledons</taxon>
        <taxon>Gunneridae</taxon>
        <taxon>Pentapetalae</taxon>
        <taxon>rosids</taxon>
        <taxon>fabids</taxon>
        <taxon>Fagales</taxon>
        <taxon>Fagaceae</taxon>
        <taxon>Quercus</taxon>
    </lineage>
</organism>
<protein>
    <submittedName>
        <fullName evidence="4">Gdsl esterase/lipase</fullName>
    </submittedName>
</protein>
<dbReference type="Gene3D" id="3.40.50.1110">
    <property type="entry name" value="SGNH hydrolase"/>
    <property type="match status" value="2"/>
</dbReference>
<comment type="caution">
    <text evidence="4">The sequence shown here is derived from an EMBL/GenBank/DDBJ whole genome shotgun (WGS) entry which is preliminary data.</text>
</comment>
<evidence type="ECO:0000313" key="4">
    <source>
        <dbReference type="EMBL" id="KAK7841496.1"/>
    </source>
</evidence>
<feature type="chain" id="PRO_5043687668" evidence="3">
    <location>
        <begin position="24"/>
        <end position="311"/>
    </location>
</feature>
<keyword evidence="3" id="KW-0732">Signal</keyword>
<dbReference type="EMBL" id="PKMF04000240">
    <property type="protein sequence ID" value="KAK7841496.1"/>
    <property type="molecule type" value="Genomic_DNA"/>
</dbReference>
<feature type="signal peptide" evidence="3">
    <location>
        <begin position="1"/>
        <end position="23"/>
    </location>
</feature>
<proteinExistence type="inferred from homology"/>
<dbReference type="GO" id="GO:0016788">
    <property type="term" value="F:hydrolase activity, acting on ester bonds"/>
    <property type="evidence" value="ECO:0007669"/>
    <property type="project" value="InterPro"/>
</dbReference>
<keyword evidence="5" id="KW-1185">Reference proteome</keyword>
<evidence type="ECO:0000256" key="2">
    <source>
        <dbReference type="ARBA" id="ARBA00023180"/>
    </source>
</evidence>
<comment type="similarity">
    <text evidence="1">Belongs to the 'GDSL' lipolytic enzyme family.</text>
</comment>
<dbReference type="InterPro" id="IPR001087">
    <property type="entry name" value="GDSL"/>
</dbReference>
<dbReference type="AlphaFoldDB" id="A0AAW0KSZ2"/>
<evidence type="ECO:0000256" key="3">
    <source>
        <dbReference type="SAM" id="SignalP"/>
    </source>
</evidence>
<dbReference type="PANTHER" id="PTHR22835">
    <property type="entry name" value="ZINC FINGER FYVE DOMAIN CONTAINING PROTEIN"/>
    <property type="match status" value="1"/>
</dbReference>
<dbReference type="PANTHER" id="PTHR22835:SF654">
    <property type="entry name" value="ACETYLAJMALAN ESTERASE-LIKE"/>
    <property type="match status" value="1"/>
</dbReference>
<dbReference type="Pfam" id="PF00657">
    <property type="entry name" value="Lipase_GDSL"/>
    <property type="match status" value="1"/>
</dbReference>
<keyword evidence="2" id="KW-0325">Glycoprotein</keyword>
<dbReference type="InterPro" id="IPR036514">
    <property type="entry name" value="SGNH_hydro_sf"/>
</dbReference>
<sequence>MGIITMLSNGFTVMLNILRFSNAILIVSQWTRFDVSSVLKKSCCGAGGAYDFFLVKMCGIPGAPVCANPDERISWDGIHLTHKANQYLANWIINDIFPKLHCKLKKALFMVGEMGGNDYNFLLLLGKTIEHIRDIVPEVVKTIKDAVTRVLGYGAVRVVVPGNFPIGCLPVYLTKYNTKNSAAYDDFHCLKGLNNLSIYHNDLLKQAIEDLRKENPNAVIVYGDYYNAFQWVYQNAANLGFDACSVQKSCCGAGGAYDFTLGKTCGIPGVPVCSNPDERISWDGIHMTHKANQYMANWIINDILPKLNCKV</sequence>
<dbReference type="Proteomes" id="UP000237347">
    <property type="component" value="Unassembled WGS sequence"/>
</dbReference>
<dbReference type="SUPFAM" id="SSF52266">
    <property type="entry name" value="SGNH hydrolase"/>
    <property type="match status" value="1"/>
</dbReference>
<evidence type="ECO:0000313" key="5">
    <source>
        <dbReference type="Proteomes" id="UP000237347"/>
    </source>
</evidence>
<name>A0AAW0KSZ2_QUESU</name>